<dbReference type="GeneID" id="97501304"/>
<keyword evidence="4 8" id="KW-1133">Transmembrane helix</keyword>
<dbReference type="CDD" id="cd06261">
    <property type="entry name" value="TM_PBP2"/>
    <property type="match status" value="1"/>
</dbReference>
<dbReference type="InterPro" id="IPR000515">
    <property type="entry name" value="MetI-like"/>
</dbReference>
<dbReference type="RefSeq" id="WP_034875246.1">
    <property type="nucleotide sequence ID" value="NZ_AZMV01000004.1"/>
</dbReference>
<feature type="transmembrane region" description="Helical" evidence="8">
    <location>
        <begin position="178"/>
        <end position="197"/>
    </location>
</feature>
<evidence type="ECO:0000259" key="9">
    <source>
        <dbReference type="PROSITE" id="PS50928"/>
    </source>
</evidence>
<dbReference type="eggNOG" id="COG1174">
    <property type="taxonomic scope" value="Bacteria"/>
</dbReference>
<dbReference type="AlphaFoldDB" id="W4N9T0"/>
<dbReference type="Gene3D" id="1.10.3720.10">
    <property type="entry name" value="MetI-like"/>
    <property type="match status" value="1"/>
</dbReference>
<dbReference type="CDD" id="cd13610">
    <property type="entry name" value="PBP2_ChoS"/>
    <property type="match status" value="1"/>
</dbReference>
<feature type="domain" description="ABC transmembrane type-1" evidence="9">
    <location>
        <begin position="19"/>
        <end position="198"/>
    </location>
</feature>
<evidence type="ECO:0000313" key="11">
    <source>
        <dbReference type="Proteomes" id="UP000019155"/>
    </source>
</evidence>
<keyword evidence="2 8" id="KW-0813">Transport</keyword>
<dbReference type="OrthoDB" id="9801163at2"/>
<comment type="similarity">
    <text evidence="6">In the C-terminal section; belongs to the OsmX family.</text>
</comment>
<sequence>MGTLMETWRERFPDWTQALLEHMQVSLLSLMLAVAIAVPLGILLRRHGRTSEAALHVTGIVQTIPSLALLGLLIPIIGIGATPAVIALVAYALFPILQATITGLKGIDPTLEEAGDAFGMTDWQKLRIFELPLAMPVIVAGIRTSAVMIIGTATLAALIGAGGLGSFILLGIDRNDNALILIGAISAAVLAMAFNAAIRWMERLPLRRLCAAAVAVVMALGVSYVPAVIADRTDRGESIVIAGKLGPEPEILMNMYKLLIEENTDLRVTVKPNFGKTSFLYEALKRGDIDIYPEFTGTIVESLLKTRPATSTDPGTVYEQARKGIRSQDDLVLLKPMLFEDTYAVAVRKDYAEEHDLAGIEDLSKVQDTALAGFSLEFNDREDGNRGLRRVYQLDLKVRTMEPSLRYEALTNGDVQIVDAYSTDAEISQYHLVALKDTKHMFPPYQGAPLMKASLLTRHPELERVLNKLAGRISDDEMSTMNYEVKVRARAASQVAKEYLTGHGLLKS</sequence>
<dbReference type="Pfam" id="PF00528">
    <property type="entry name" value="BPD_transp_1"/>
    <property type="match status" value="1"/>
</dbReference>
<evidence type="ECO:0000256" key="2">
    <source>
        <dbReference type="ARBA" id="ARBA00022448"/>
    </source>
</evidence>
<feature type="transmembrane region" description="Helical" evidence="8">
    <location>
        <begin position="209"/>
        <end position="229"/>
    </location>
</feature>
<comment type="similarity">
    <text evidence="8">Belongs to the binding-protein-dependent transport system permease family.</text>
</comment>
<accession>W4N9T0</accession>
<evidence type="ECO:0000256" key="5">
    <source>
        <dbReference type="ARBA" id="ARBA00023136"/>
    </source>
</evidence>
<dbReference type="Pfam" id="PF04069">
    <property type="entry name" value="OpuAC"/>
    <property type="match status" value="1"/>
</dbReference>
<evidence type="ECO:0000256" key="6">
    <source>
        <dbReference type="ARBA" id="ARBA00035642"/>
    </source>
</evidence>
<dbReference type="PROSITE" id="PS50928">
    <property type="entry name" value="ABC_TM1"/>
    <property type="match status" value="1"/>
</dbReference>
<organism evidence="10 11">
    <name type="scientific">Bifidobacterium moukalabense DSM 27321</name>
    <dbReference type="NCBI Taxonomy" id="1435051"/>
    <lineage>
        <taxon>Bacteria</taxon>
        <taxon>Bacillati</taxon>
        <taxon>Actinomycetota</taxon>
        <taxon>Actinomycetes</taxon>
        <taxon>Bifidobacteriales</taxon>
        <taxon>Bifidobacteriaceae</taxon>
        <taxon>Bifidobacterium</taxon>
    </lineage>
</organism>
<reference evidence="10 11" key="1">
    <citation type="journal article" date="2014" name="Genome Announc.">
        <title>The Genome Sequence of Bifidobacterium moukalabense DSM 27321 Highlights the Close Phylogenetic Relatedness with the Bifidobacterium dentium Taxon.</title>
        <authorList>
            <person name="Lugli G.A."/>
            <person name="Duranti S."/>
            <person name="Milani C."/>
            <person name="Turroni F."/>
            <person name="Viappiani A."/>
            <person name="Mangifesta M."/>
            <person name="van Sinderen D."/>
            <person name="Ventura M."/>
        </authorList>
    </citation>
    <scope>NUCLEOTIDE SEQUENCE [LARGE SCALE GENOMIC DNA]</scope>
    <source>
        <strain evidence="10 11">DSM 27321</strain>
    </source>
</reference>
<feature type="transmembrane region" description="Helical" evidence="8">
    <location>
        <begin position="149"/>
        <end position="172"/>
    </location>
</feature>
<comment type="subcellular location">
    <subcellularLocation>
        <location evidence="8">Cell membrane</location>
        <topology evidence="8">Multi-pass membrane protein</topology>
    </subcellularLocation>
    <subcellularLocation>
        <location evidence="1">Membrane</location>
        <topology evidence="1">Multi-pass membrane protein</topology>
    </subcellularLocation>
</comment>
<dbReference type="PANTHER" id="PTHR30177">
    <property type="entry name" value="GLYCINE BETAINE/L-PROLINE TRANSPORT SYSTEM PERMEASE PROTEIN PROW"/>
    <property type="match status" value="1"/>
</dbReference>
<dbReference type="GO" id="GO:0031460">
    <property type="term" value="P:glycine betaine transport"/>
    <property type="evidence" value="ECO:0007669"/>
    <property type="project" value="TreeGrafter"/>
</dbReference>
<feature type="transmembrane region" description="Helical" evidence="8">
    <location>
        <begin position="25"/>
        <end position="45"/>
    </location>
</feature>
<dbReference type="PATRIC" id="fig|1435051.3.peg.877"/>
<keyword evidence="5 8" id="KW-0472">Membrane</keyword>
<keyword evidence="11" id="KW-1185">Reference proteome</keyword>
<dbReference type="eggNOG" id="COG1732">
    <property type="taxonomic scope" value="Bacteria"/>
</dbReference>
<dbReference type="InterPro" id="IPR035906">
    <property type="entry name" value="MetI-like_sf"/>
</dbReference>
<evidence type="ECO:0000256" key="3">
    <source>
        <dbReference type="ARBA" id="ARBA00022692"/>
    </source>
</evidence>
<dbReference type="PANTHER" id="PTHR30177:SF4">
    <property type="entry name" value="OSMOPROTECTANT IMPORT PERMEASE PROTEIN OSMW"/>
    <property type="match status" value="1"/>
</dbReference>
<comment type="caution">
    <text evidence="10">The sequence shown here is derived from an EMBL/GenBank/DDBJ whole genome shotgun (WGS) entry which is preliminary data.</text>
</comment>
<dbReference type="SUPFAM" id="SSF53850">
    <property type="entry name" value="Periplasmic binding protein-like II"/>
    <property type="match status" value="1"/>
</dbReference>
<dbReference type="GO" id="GO:0022857">
    <property type="term" value="F:transmembrane transporter activity"/>
    <property type="evidence" value="ECO:0007669"/>
    <property type="project" value="InterPro"/>
</dbReference>
<evidence type="ECO:0000313" key="10">
    <source>
        <dbReference type="EMBL" id="ETY71400.1"/>
    </source>
</evidence>
<protein>
    <submittedName>
        <fullName evidence="10">Glycine/betaine ABC transporter permease</fullName>
    </submittedName>
</protein>
<dbReference type="STRING" id="1435051.BMOU_0890"/>
<dbReference type="InterPro" id="IPR058089">
    <property type="entry name" value="EgtUBC_SBD"/>
</dbReference>
<proteinExistence type="inferred from homology"/>
<comment type="similarity">
    <text evidence="7">In the N-terminal section; belongs to the binding-protein-dependent transport system permease family.</text>
</comment>
<name>W4N9T0_9BIFI</name>
<evidence type="ECO:0000256" key="7">
    <source>
        <dbReference type="ARBA" id="ARBA00035652"/>
    </source>
</evidence>
<evidence type="ECO:0000256" key="4">
    <source>
        <dbReference type="ARBA" id="ARBA00022989"/>
    </source>
</evidence>
<dbReference type="InterPro" id="IPR007210">
    <property type="entry name" value="ABC_Gly_betaine_transp_sub-bd"/>
</dbReference>
<dbReference type="Gene3D" id="3.40.190.120">
    <property type="entry name" value="Osmoprotection protein (prox), domain 2"/>
    <property type="match status" value="1"/>
</dbReference>
<keyword evidence="3 8" id="KW-0812">Transmembrane</keyword>
<feature type="transmembrane region" description="Helical" evidence="8">
    <location>
        <begin position="66"/>
        <end position="94"/>
    </location>
</feature>
<dbReference type="Proteomes" id="UP000019155">
    <property type="component" value="Unassembled WGS sequence"/>
</dbReference>
<dbReference type="GO" id="GO:0043190">
    <property type="term" value="C:ATP-binding cassette (ABC) transporter complex"/>
    <property type="evidence" value="ECO:0007669"/>
    <property type="project" value="InterPro"/>
</dbReference>
<dbReference type="Gene3D" id="3.40.190.10">
    <property type="entry name" value="Periplasmic binding protein-like II"/>
    <property type="match status" value="1"/>
</dbReference>
<dbReference type="InterPro" id="IPR051204">
    <property type="entry name" value="ABC_transp_perm/SBD"/>
</dbReference>
<dbReference type="EMBL" id="AZMV01000004">
    <property type="protein sequence ID" value="ETY71400.1"/>
    <property type="molecule type" value="Genomic_DNA"/>
</dbReference>
<dbReference type="FunFam" id="1.10.3720.10:FF:000001">
    <property type="entry name" value="Glycine betaine ABC transporter, permease"/>
    <property type="match status" value="1"/>
</dbReference>
<evidence type="ECO:0000256" key="8">
    <source>
        <dbReference type="RuleBase" id="RU363032"/>
    </source>
</evidence>
<gene>
    <name evidence="10" type="ORF">BMOU_0890</name>
</gene>
<dbReference type="SUPFAM" id="SSF161098">
    <property type="entry name" value="MetI-like"/>
    <property type="match status" value="1"/>
</dbReference>
<evidence type="ECO:0000256" key="1">
    <source>
        <dbReference type="ARBA" id="ARBA00004141"/>
    </source>
</evidence>